<evidence type="ECO:0000313" key="1">
    <source>
        <dbReference type="EMBL" id="JAE33385.1"/>
    </source>
</evidence>
<protein>
    <submittedName>
        <fullName evidence="1">Uncharacterized protein</fullName>
    </submittedName>
</protein>
<proteinExistence type="predicted"/>
<organism evidence="1">
    <name type="scientific">Arundo donax</name>
    <name type="common">Giant reed</name>
    <name type="synonym">Donax arundinaceus</name>
    <dbReference type="NCBI Taxonomy" id="35708"/>
    <lineage>
        <taxon>Eukaryota</taxon>
        <taxon>Viridiplantae</taxon>
        <taxon>Streptophyta</taxon>
        <taxon>Embryophyta</taxon>
        <taxon>Tracheophyta</taxon>
        <taxon>Spermatophyta</taxon>
        <taxon>Magnoliopsida</taxon>
        <taxon>Liliopsida</taxon>
        <taxon>Poales</taxon>
        <taxon>Poaceae</taxon>
        <taxon>PACMAD clade</taxon>
        <taxon>Arundinoideae</taxon>
        <taxon>Arundineae</taxon>
        <taxon>Arundo</taxon>
    </lineage>
</organism>
<reference evidence="1" key="1">
    <citation type="submission" date="2014-09" db="EMBL/GenBank/DDBJ databases">
        <authorList>
            <person name="Magalhaes I.L.F."/>
            <person name="Oliveira U."/>
            <person name="Santos F.R."/>
            <person name="Vidigal T.H.D.A."/>
            <person name="Brescovit A.D."/>
            <person name="Santos A.J."/>
        </authorList>
    </citation>
    <scope>NUCLEOTIDE SEQUENCE</scope>
    <source>
        <tissue evidence="1">Shoot tissue taken approximately 20 cm above the soil surface</tissue>
    </source>
</reference>
<name>A0A0A9H855_ARUDO</name>
<reference evidence="1" key="2">
    <citation type="journal article" date="2015" name="Data Brief">
        <title>Shoot transcriptome of the giant reed, Arundo donax.</title>
        <authorList>
            <person name="Barrero R.A."/>
            <person name="Guerrero F.D."/>
            <person name="Moolhuijzen P."/>
            <person name="Goolsby J.A."/>
            <person name="Tidwell J."/>
            <person name="Bellgard S.E."/>
            <person name="Bellgard M.I."/>
        </authorList>
    </citation>
    <scope>NUCLEOTIDE SEQUENCE</scope>
    <source>
        <tissue evidence="1">Shoot tissue taken approximately 20 cm above the soil surface</tissue>
    </source>
</reference>
<dbReference type="AlphaFoldDB" id="A0A0A9H855"/>
<sequence>MTAQTMLNYSYLLTQSTLMNPAITYNKLREVTYNKNKGKTCYTTKITW</sequence>
<accession>A0A0A9H855</accession>
<dbReference type="EMBL" id="GBRH01164511">
    <property type="protein sequence ID" value="JAE33385.1"/>
    <property type="molecule type" value="Transcribed_RNA"/>
</dbReference>